<dbReference type="HOGENOM" id="CLU_1203138_0_0_9"/>
<dbReference type="STRING" id="394503.Ccel_1841"/>
<dbReference type="InterPro" id="IPR013325">
    <property type="entry name" value="RNA_pol_sigma_r2"/>
</dbReference>
<dbReference type="GO" id="GO:0003700">
    <property type="term" value="F:DNA-binding transcription factor activity"/>
    <property type="evidence" value="ECO:0007669"/>
    <property type="project" value="InterPro"/>
</dbReference>
<dbReference type="KEGG" id="cce:Ccel_1841"/>
<gene>
    <name evidence="1" type="ordered locus">Ccel_1841</name>
</gene>
<dbReference type="Proteomes" id="UP000001349">
    <property type="component" value="Chromosome"/>
</dbReference>
<dbReference type="EMBL" id="CP001348">
    <property type="protein sequence ID" value="ACL76189.1"/>
    <property type="molecule type" value="Genomic_DNA"/>
</dbReference>
<dbReference type="Gene3D" id="1.10.1740.10">
    <property type="match status" value="1"/>
</dbReference>
<reference evidence="1 2" key="1">
    <citation type="submission" date="2009-01" db="EMBL/GenBank/DDBJ databases">
        <title>Complete sequence of Clostridium cellulolyticum H10.</title>
        <authorList>
            <consortium name="US DOE Joint Genome Institute"/>
            <person name="Lucas S."/>
            <person name="Copeland A."/>
            <person name="Lapidus A."/>
            <person name="Glavina del Rio T."/>
            <person name="Dalin E."/>
            <person name="Tice H."/>
            <person name="Bruce D."/>
            <person name="Goodwin L."/>
            <person name="Pitluck S."/>
            <person name="Chertkov O."/>
            <person name="Saunders E."/>
            <person name="Brettin T."/>
            <person name="Detter J.C."/>
            <person name="Han C."/>
            <person name="Larimer F."/>
            <person name="Land M."/>
            <person name="Hauser L."/>
            <person name="Kyrpides N."/>
            <person name="Ivanova N."/>
            <person name="Zhou J."/>
            <person name="Richardson P."/>
        </authorList>
    </citation>
    <scope>NUCLEOTIDE SEQUENCE [LARGE SCALE GENOMIC DNA]</scope>
    <source>
        <strain evidence="2">ATCC 35319 / DSM 5812 / JCM 6584 / H10</strain>
    </source>
</reference>
<organism evidence="1 2">
    <name type="scientific">Ruminiclostridium cellulolyticum (strain ATCC 35319 / DSM 5812 / JCM 6584 / H10)</name>
    <name type="common">Clostridium cellulolyticum</name>
    <dbReference type="NCBI Taxonomy" id="394503"/>
    <lineage>
        <taxon>Bacteria</taxon>
        <taxon>Bacillati</taxon>
        <taxon>Bacillota</taxon>
        <taxon>Clostridia</taxon>
        <taxon>Eubacteriales</taxon>
        <taxon>Oscillospiraceae</taxon>
        <taxon>Ruminiclostridium</taxon>
    </lineage>
</organism>
<protein>
    <submittedName>
        <fullName evidence="1">RNA polymerase, sigma-24 subunit, ECF subfamily</fullName>
    </submittedName>
</protein>
<sequence>MTNEELIPKAKQGDKQALQALYDNNIGIMHKLIFRYSVSKQDRDDFLQECYFVLLNCVKAYKPEREILFISYLGNAIVWMILRKKGQMRKYENNVSLNSKVNNDTEDVEFIDMLQDSEAEKFVDDIELSFIQSEVQKILTETTDHPVRELIFENLGKQLSIRYLSKKYNLTERDIHNHINKARDRLKRNHKLRALAEDYGIIAAPVKTNLEELINIFKAENEWLRQRKII</sequence>
<dbReference type="OrthoDB" id="1901170at2"/>
<dbReference type="eggNOG" id="COG0568">
    <property type="taxonomic scope" value="Bacteria"/>
</dbReference>
<dbReference type="RefSeq" id="WP_015925295.1">
    <property type="nucleotide sequence ID" value="NC_011898.1"/>
</dbReference>
<name>B8I346_RUMCH</name>
<proteinExistence type="predicted"/>
<evidence type="ECO:0000313" key="2">
    <source>
        <dbReference type="Proteomes" id="UP000001349"/>
    </source>
</evidence>
<keyword evidence="2" id="KW-1185">Reference proteome</keyword>
<dbReference type="GO" id="GO:0006352">
    <property type="term" value="P:DNA-templated transcription initiation"/>
    <property type="evidence" value="ECO:0007669"/>
    <property type="project" value="InterPro"/>
</dbReference>
<evidence type="ECO:0000313" key="1">
    <source>
        <dbReference type="EMBL" id="ACL76189.1"/>
    </source>
</evidence>
<dbReference type="AlphaFoldDB" id="B8I346"/>
<dbReference type="SUPFAM" id="SSF88946">
    <property type="entry name" value="Sigma2 domain of RNA polymerase sigma factors"/>
    <property type="match status" value="1"/>
</dbReference>
<accession>B8I346</accession>